<reference evidence="9 10" key="1">
    <citation type="submission" date="2014-06" db="EMBL/GenBank/DDBJ databases">
        <title>Functional and comparative genomic analyses of the Drosophila gut microbiota identify candidate symbiosis factors.</title>
        <authorList>
            <person name="Newell P.D."/>
            <person name="Chaston J.M."/>
            <person name="Douglas A.E."/>
        </authorList>
    </citation>
    <scope>NUCLEOTIDE SEQUENCE [LARGE SCALE GENOMIC DNA]</scope>
    <source>
        <strain evidence="9 10">DmCS_002</strain>
    </source>
</reference>
<evidence type="ECO:0000256" key="8">
    <source>
        <dbReference type="SAM" id="Phobius"/>
    </source>
</evidence>
<evidence type="ECO:0000313" key="10">
    <source>
        <dbReference type="Proteomes" id="UP000031397"/>
    </source>
</evidence>
<keyword evidence="6 8" id="KW-1133">Transmembrane helix</keyword>
<feature type="transmembrane region" description="Helical" evidence="8">
    <location>
        <begin position="6"/>
        <end position="25"/>
    </location>
</feature>
<evidence type="ECO:0000256" key="7">
    <source>
        <dbReference type="ARBA" id="ARBA00023136"/>
    </source>
</evidence>
<dbReference type="InterPro" id="IPR004776">
    <property type="entry name" value="Mem_transp_PIN-like"/>
</dbReference>
<organism evidence="9 10">
    <name type="scientific">Fructilactobacillus fructivorans</name>
    <dbReference type="NCBI Taxonomy" id="1614"/>
    <lineage>
        <taxon>Bacteria</taxon>
        <taxon>Bacillati</taxon>
        <taxon>Bacillota</taxon>
        <taxon>Bacilli</taxon>
        <taxon>Lactobacillales</taxon>
        <taxon>Lactobacillaceae</taxon>
        <taxon>Fructilactobacillus</taxon>
    </lineage>
</organism>
<feature type="transmembrane region" description="Helical" evidence="8">
    <location>
        <begin position="291"/>
        <end position="311"/>
    </location>
</feature>
<keyword evidence="7 8" id="KW-0472">Membrane</keyword>
<evidence type="ECO:0000256" key="1">
    <source>
        <dbReference type="ARBA" id="ARBA00004651"/>
    </source>
</evidence>
<feature type="transmembrane region" description="Helical" evidence="8">
    <location>
        <begin position="105"/>
        <end position="125"/>
    </location>
</feature>
<feature type="transmembrane region" description="Helical" evidence="8">
    <location>
        <begin position="170"/>
        <end position="188"/>
    </location>
</feature>
<dbReference type="AlphaFoldDB" id="A0A0C1LXZ1"/>
<gene>
    <name evidence="9" type="ORF">LfDm3_0967</name>
</gene>
<name>A0A0C1LXZ1_9LACO</name>
<evidence type="ECO:0000256" key="3">
    <source>
        <dbReference type="ARBA" id="ARBA00022448"/>
    </source>
</evidence>
<evidence type="ECO:0000256" key="4">
    <source>
        <dbReference type="ARBA" id="ARBA00022475"/>
    </source>
</evidence>
<dbReference type="RefSeq" id="WP_039144575.1">
    <property type="nucleotide sequence ID" value="NZ_JOJZ01000019.1"/>
</dbReference>
<proteinExistence type="inferred from homology"/>
<keyword evidence="4" id="KW-1003">Cell membrane</keyword>
<accession>A0A0C1LXZ1</accession>
<dbReference type="InterPro" id="IPR038770">
    <property type="entry name" value="Na+/solute_symporter_sf"/>
</dbReference>
<evidence type="ECO:0000256" key="2">
    <source>
        <dbReference type="ARBA" id="ARBA00010145"/>
    </source>
</evidence>
<dbReference type="GO" id="GO:0055085">
    <property type="term" value="P:transmembrane transport"/>
    <property type="evidence" value="ECO:0007669"/>
    <property type="project" value="InterPro"/>
</dbReference>
<evidence type="ECO:0000313" key="9">
    <source>
        <dbReference type="EMBL" id="KID41725.1"/>
    </source>
</evidence>
<dbReference type="EMBL" id="JOJZ01000019">
    <property type="protein sequence ID" value="KID41725.1"/>
    <property type="molecule type" value="Genomic_DNA"/>
</dbReference>
<feature type="transmembrane region" description="Helical" evidence="8">
    <location>
        <begin position="232"/>
        <end position="251"/>
    </location>
</feature>
<evidence type="ECO:0000256" key="6">
    <source>
        <dbReference type="ARBA" id="ARBA00022989"/>
    </source>
</evidence>
<feature type="transmembrane region" description="Helical" evidence="8">
    <location>
        <begin position="200"/>
        <end position="220"/>
    </location>
</feature>
<dbReference type="PANTHER" id="PTHR36838:SF1">
    <property type="entry name" value="SLR1864 PROTEIN"/>
    <property type="match status" value="1"/>
</dbReference>
<dbReference type="Gene3D" id="1.20.1530.20">
    <property type="match status" value="1"/>
</dbReference>
<comment type="caution">
    <text evidence="9">The sequence shown here is derived from an EMBL/GenBank/DDBJ whole genome shotgun (WGS) entry which is preliminary data.</text>
</comment>
<keyword evidence="3" id="KW-0813">Transport</keyword>
<dbReference type="OrthoDB" id="9798064at2"/>
<dbReference type="PATRIC" id="fig|1614.7.peg.922"/>
<feature type="transmembrane region" description="Helical" evidence="8">
    <location>
        <begin position="75"/>
        <end position="93"/>
    </location>
</feature>
<dbReference type="Proteomes" id="UP000031397">
    <property type="component" value="Unassembled WGS sequence"/>
</dbReference>
<keyword evidence="5 8" id="KW-0812">Transmembrane</keyword>
<comment type="subcellular location">
    <subcellularLocation>
        <location evidence="1">Cell membrane</location>
        <topology evidence="1">Multi-pass membrane protein</topology>
    </subcellularLocation>
</comment>
<feature type="transmembrane region" description="Helical" evidence="8">
    <location>
        <begin position="131"/>
        <end position="150"/>
    </location>
</feature>
<dbReference type="GO" id="GO:0005886">
    <property type="term" value="C:plasma membrane"/>
    <property type="evidence" value="ECO:0007669"/>
    <property type="project" value="UniProtKB-SubCell"/>
</dbReference>
<sequence>MGIFFKSISGILIVLIMIILGFVLAKRHWFNDDSTNLIVKLVIDVALPCYMIYTIGHDFTANTLLSTLPDLRFPVVSMLIMFGISVAIARVIRIKKYHRGLFESMFLNSNTVFVGLPVNMALFGAQSLPYILVYYMANTTFFWTIGVYLIQMDGDANSKFDWKKTIGKILSPPLLGFIIGVILVLLRIKLPSFLMSDFQYVGNLTIPLSMMFIGISMANVNLAKFDLSASNWGILLGRFIISPSLMALLVIPTGMPILMKQVFIMQAAMPVMTNAPIVARKYGADADYASLMVTETTIISLIVLPILMVIVQQIH</sequence>
<dbReference type="GeneID" id="74913632"/>
<evidence type="ECO:0000256" key="5">
    <source>
        <dbReference type="ARBA" id="ARBA00022692"/>
    </source>
</evidence>
<comment type="similarity">
    <text evidence="2">Belongs to the auxin efflux carrier (TC 2.A.69) family.</text>
</comment>
<feature type="transmembrane region" description="Helical" evidence="8">
    <location>
        <begin position="37"/>
        <end position="55"/>
    </location>
</feature>
<dbReference type="Pfam" id="PF03547">
    <property type="entry name" value="Mem_trans"/>
    <property type="match status" value="1"/>
</dbReference>
<keyword evidence="10" id="KW-1185">Reference proteome</keyword>
<dbReference type="PANTHER" id="PTHR36838">
    <property type="entry name" value="AUXIN EFFLUX CARRIER FAMILY PROTEIN"/>
    <property type="match status" value="1"/>
</dbReference>
<protein>
    <submittedName>
        <fullName evidence="9">Malate permease</fullName>
    </submittedName>
</protein>